<evidence type="ECO:0000256" key="4">
    <source>
        <dbReference type="ARBA" id="ARBA00022695"/>
    </source>
</evidence>
<proteinExistence type="inferred from homology"/>
<evidence type="ECO:0000256" key="2">
    <source>
        <dbReference type="ARBA" id="ARBA00022649"/>
    </source>
</evidence>
<dbReference type="GO" id="GO:0016779">
    <property type="term" value="F:nucleotidyltransferase activity"/>
    <property type="evidence" value="ECO:0007669"/>
    <property type="project" value="UniProtKB-KW"/>
</dbReference>
<feature type="domain" description="Polymerase nucleotidyl transferase" evidence="10">
    <location>
        <begin position="29"/>
        <end position="111"/>
    </location>
</feature>
<dbReference type="STRING" id="435880.SAMN04487988_110133"/>
<keyword evidence="5" id="KW-0479">Metal-binding</keyword>
<keyword evidence="7" id="KW-0067">ATP-binding</keyword>
<dbReference type="PANTHER" id="PTHR33571">
    <property type="entry name" value="SSL8005 PROTEIN"/>
    <property type="match status" value="1"/>
</dbReference>
<evidence type="ECO:0000313" key="12">
    <source>
        <dbReference type="Proteomes" id="UP000199642"/>
    </source>
</evidence>
<dbReference type="GO" id="GO:0046872">
    <property type="term" value="F:metal ion binding"/>
    <property type="evidence" value="ECO:0007669"/>
    <property type="project" value="UniProtKB-KW"/>
</dbReference>
<comment type="similarity">
    <text evidence="9">Belongs to the MntA antitoxin family.</text>
</comment>
<keyword evidence="12" id="KW-1185">Reference proteome</keyword>
<dbReference type="CDD" id="cd05403">
    <property type="entry name" value="NT_KNTase_like"/>
    <property type="match status" value="1"/>
</dbReference>
<evidence type="ECO:0000256" key="9">
    <source>
        <dbReference type="ARBA" id="ARBA00038276"/>
    </source>
</evidence>
<dbReference type="EMBL" id="FOPC01000010">
    <property type="protein sequence ID" value="SFG92110.1"/>
    <property type="molecule type" value="Genomic_DNA"/>
</dbReference>
<keyword evidence="6" id="KW-0547">Nucleotide-binding</keyword>
<dbReference type="InterPro" id="IPR052038">
    <property type="entry name" value="Type-VII_TA_antitoxin"/>
</dbReference>
<evidence type="ECO:0000256" key="3">
    <source>
        <dbReference type="ARBA" id="ARBA00022679"/>
    </source>
</evidence>
<keyword evidence="3" id="KW-0808">Transferase</keyword>
<dbReference type="InterPro" id="IPR043519">
    <property type="entry name" value="NT_sf"/>
</dbReference>
<dbReference type="GO" id="GO:0005524">
    <property type="term" value="F:ATP binding"/>
    <property type="evidence" value="ECO:0007669"/>
    <property type="project" value="UniProtKB-KW"/>
</dbReference>
<reference evidence="12" key="1">
    <citation type="submission" date="2016-10" db="EMBL/GenBank/DDBJ databases">
        <authorList>
            <person name="Varghese N."/>
            <person name="Submissions S."/>
        </authorList>
    </citation>
    <scope>NUCLEOTIDE SEQUENCE [LARGE SCALE GENOMIC DNA]</scope>
    <source>
        <strain evidence="12">DSM 19315</strain>
    </source>
</reference>
<evidence type="ECO:0000313" key="11">
    <source>
        <dbReference type="EMBL" id="SFG92110.1"/>
    </source>
</evidence>
<keyword evidence="8" id="KW-0460">Magnesium</keyword>
<dbReference type="Gene3D" id="3.30.460.10">
    <property type="entry name" value="Beta Polymerase, domain 2"/>
    <property type="match status" value="1"/>
</dbReference>
<evidence type="ECO:0000256" key="6">
    <source>
        <dbReference type="ARBA" id="ARBA00022741"/>
    </source>
</evidence>
<keyword evidence="2" id="KW-1277">Toxin-antitoxin system</keyword>
<sequence>MQCEDKTRKATDLLGKKVYLYNMITPRQKNIIKAVTQRVKPTLIGVFGSYARGEENENSDLDILIDFDIKVDLLELIGIEQELSELLGIKVDLITLRSVNPSLKPYIESDLIRLL</sequence>
<dbReference type="SUPFAM" id="SSF81301">
    <property type="entry name" value="Nucleotidyltransferase"/>
    <property type="match status" value="1"/>
</dbReference>
<evidence type="ECO:0000256" key="8">
    <source>
        <dbReference type="ARBA" id="ARBA00022842"/>
    </source>
</evidence>
<comment type="cofactor">
    <cofactor evidence="1">
        <name>Mg(2+)</name>
        <dbReference type="ChEBI" id="CHEBI:18420"/>
    </cofactor>
</comment>
<evidence type="ECO:0000256" key="5">
    <source>
        <dbReference type="ARBA" id="ARBA00022723"/>
    </source>
</evidence>
<organism evidence="11 12">
    <name type="scientific">Algoriphagus hitonicola</name>
    <dbReference type="NCBI Taxonomy" id="435880"/>
    <lineage>
        <taxon>Bacteria</taxon>
        <taxon>Pseudomonadati</taxon>
        <taxon>Bacteroidota</taxon>
        <taxon>Cytophagia</taxon>
        <taxon>Cytophagales</taxon>
        <taxon>Cyclobacteriaceae</taxon>
        <taxon>Algoriphagus</taxon>
    </lineage>
</organism>
<keyword evidence="4" id="KW-0548">Nucleotidyltransferase</keyword>
<dbReference type="PANTHER" id="PTHR33571:SF14">
    <property type="entry name" value="PROTEIN ADENYLYLTRANSFERASE MJ0435-RELATED"/>
    <property type="match status" value="1"/>
</dbReference>
<name>A0A1I2VSJ1_9BACT</name>
<evidence type="ECO:0000259" key="10">
    <source>
        <dbReference type="Pfam" id="PF01909"/>
    </source>
</evidence>
<protein>
    <recommendedName>
        <fullName evidence="10">Polymerase nucleotidyl transferase domain-containing protein</fullName>
    </recommendedName>
</protein>
<dbReference type="Proteomes" id="UP000199642">
    <property type="component" value="Unassembled WGS sequence"/>
</dbReference>
<accession>A0A1I2VSJ1</accession>
<dbReference type="AlphaFoldDB" id="A0A1I2VSJ1"/>
<dbReference type="InterPro" id="IPR002934">
    <property type="entry name" value="Polymerase_NTP_transf_dom"/>
</dbReference>
<evidence type="ECO:0000256" key="1">
    <source>
        <dbReference type="ARBA" id="ARBA00001946"/>
    </source>
</evidence>
<evidence type="ECO:0000256" key="7">
    <source>
        <dbReference type="ARBA" id="ARBA00022840"/>
    </source>
</evidence>
<gene>
    <name evidence="11" type="ORF">SAMN04487988_110133</name>
</gene>
<dbReference type="Pfam" id="PF01909">
    <property type="entry name" value="NTP_transf_2"/>
    <property type="match status" value="1"/>
</dbReference>